<dbReference type="EMBL" id="OY731403">
    <property type="protein sequence ID" value="CAJ1964400.1"/>
    <property type="molecule type" value="Genomic_DNA"/>
</dbReference>
<evidence type="ECO:0000313" key="1">
    <source>
        <dbReference type="EMBL" id="CAJ1964400.1"/>
    </source>
</evidence>
<sequence>MPSLSSYTFDSFSKSQELSSAIQSANNPSQIASACASIDSFVHSHSPDQSRHFFSLAFPTLISKLFGLDDPAFANAWIHHRHSDDLAQTLFSLLSRRRCHRPPLPRQMRLPHQMPPSLDPFLSPLSSVPLVSLVGFGLYELGFPGMLLLG</sequence>
<accession>A0AA86VSX7</accession>
<dbReference type="Proteomes" id="UP001189624">
    <property type="component" value="Chromosome 6"/>
</dbReference>
<dbReference type="PANTHER" id="PTHR31801">
    <property type="entry name" value="ALTERED INHERITANCE OF MITOCHONDRIA PROTEIN 24, MITOCHONDRIAL"/>
    <property type="match status" value="1"/>
</dbReference>
<protein>
    <submittedName>
        <fullName evidence="1">Uncharacterized protein</fullName>
    </submittedName>
</protein>
<evidence type="ECO:0000313" key="2">
    <source>
        <dbReference type="Proteomes" id="UP001189624"/>
    </source>
</evidence>
<proteinExistence type="predicted"/>
<dbReference type="AlphaFoldDB" id="A0AA86VSX7"/>
<name>A0AA86VSX7_9FABA</name>
<keyword evidence="2" id="KW-1185">Reference proteome</keyword>
<reference evidence="1" key="1">
    <citation type="submission" date="2023-10" db="EMBL/GenBank/DDBJ databases">
        <authorList>
            <person name="Domelevo Entfellner J.-B."/>
        </authorList>
    </citation>
    <scope>NUCLEOTIDE SEQUENCE</scope>
</reference>
<dbReference type="Gramene" id="rna-AYBTSS11_LOCUS20291">
    <property type="protein sequence ID" value="CAJ1964400.1"/>
    <property type="gene ID" value="gene-AYBTSS11_LOCUS20291"/>
</dbReference>
<organism evidence="1 2">
    <name type="scientific">Sphenostylis stenocarpa</name>
    <dbReference type="NCBI Taxonomy" id="92480"/>
    <lineage>
        <taxon>Eukaryota</taxon>
        <taxon>Viridiplantae</taxon>
        <taxon>Streptophyta</taxon>
        <taxon>Embryophyta</taxon>
        <taxon>Tracheophyta</taxon>
        <taxon>Spermatophyta</taxon>
        <taxon>Magnoliopsida</taxon>
        <taxon>eudicotyledons</taxon>
        <taxon>Gunneridae</taxon>
        <taxon>Pentapetalae</taxon>
        <taxon>rosids</taxon>
        <taxon>fabids</taxon>
        <taxon>Fabales</taxon>
        <taxon>Fabaceae</taxon>
        <taxon>Papilionoideae</taxon>
        <taxon>50 kb inversion clade</taxon>
        <taxon>NPAAA clade</taxon>
        <taxon>indigoferoid/millettioid clade</taxon>
        <taxon>Phaseoleae</taxon>
        <taxon>Sphenostylis</taxon>
    </lineage>
</organism>
<gene>
    <name evidence="1" type="ORF">AYBTSS11_LOCUS20291</name>
</gene>
<dbReference type="PANTHER" id="PTHR31801:SF1">
    <property type="entry name" value="SPHINGOMYELIN PHOSPHODIESTERASE"/>
    <property type="match status" value="1"/>
</dbReference>